<sequence length="78" mass="8816">MSVVISKDYWKRPLLAVLRVFFITAVFIMTGLLLSNQNVSKDIPFPTKVPPKNQTDSLLFLQAACFQKGTTWTSSRIP</sequence>
<dbReference type="AlphaFoldDB" id="A0AAJ0AKI7"/>
<keyword evidence="1" id="KW-0472">Membrane</keyword>
<keyword evidence="1" id="KW-1133">Transmembrane helix</keyword>
<dbReference type="EMBL" id="JAHMHR010000021">
    <property type="protein sequence ID" value="KAK1675567.1"/>
    <property type="molecule type" value="Genomic_DNA"/>
</dbReference>
<protein>
    <submittedName>
        <fullName evidence="2">Uncharacterized protein</fullName>
    </submittedName>
</protein>
<organism evidence="2 3">
    <name type="scientific">Colletotrichum godetiae</name>
    <dbReference type="NCBI Taxonomy" id="1209918"/>
    <lineage>
        <taxon>Eukaryota</taxon>
        <taxon>Fungi</taxon>
        <taxon>Dikarya</taxon>
        <taxon>Ascomycota</taxon>
        <taxon>Pezizomycotina</taxon>
        <taxon>Sordariomycetes</taxon>
        <taxon>Hypocreomycetidae</taxon>
        <taxon>Glomerellales</taxon>
        <taxon>Glomerellaceae</taxon>
        <taxon>Colletotrichum</taxon>
        <taxon>Colletotrichum acutatum species complex</taxon>
    </lineage>
</organism>
<dbReference type="Proteomes" id="UP001224890">
    <property type="component" value="Unassembled WGS sequence"/>
</dbReference>
<comment type="caution">
    <text evidence="2">The sequence shown here is derived from an EMBL/GenBank/DDBJ whole genome shotgun (WGS) entry which is preliminary data.</text>
</comment>
<feature type="transmembrane region" description="Helical" evidence="1">
    <location>
        <begin position="14"/>
        <end position="34"/>
    </location>
</feature>
<evidence type="ECO:0000313" key="3">
    <source>
        <dbReference type="Proteomes" id="UP001224890"/>
    </source>
</evidence>
<accession>A0AAJ0AKI7</accession>
<evidence type="ECO:0000313" key="2">
    <source>
        <dbReference type="EMBL" id="KAK1675567.1"/>
    </source>
</evidence>
<keyword evidence="3" id="KW-1185">Reference proteome</keyword>
<dbReference type="GeneID" id="85459476"/>
<evidence type="ECO:0000256" key="1">
    <source>
        <dbReference type="SAM" id="Phobius"/>
    </source>
</evidence>
<keyword evidence="1" id="KW-0812">Transmembrane</keyword>
<proteinExistence type="predicted"/>
<name>A0AAJ0AKI7_9PEZI</name>
<dbReference type="RefSeq" id="XP_060429570.1">
    <property type="nucleotide sequence ID" value="XM_060574950.1"/>
</dbReference>
<gene>
    <name evidence="2" type="ORF">BDP55DRAFT_664527</name>
</gene>
<reference evidence="2" key="1">
    <citation type="submission" date="2021-06" db="EMBL/GenBank/DDBJ databases">
        <title>Comparative genomics, transcriptomics and evolutionary studies reveal genomic signatures of adaptation to plant cell wall in hemibiotrophic fungi.</title>
        <authorList>
            <consortium name="DOE Joint Genome Institute"/>
            <person name="Baroncelli R."/>
            <person name="Diaz J.F."/>
            <person name="Benocci T."/>
            <person name="Peng M."/>
            <person name="Battaglia E."/>
            <person name="Haridas S."/>
            <person name="Andreopoulos W."/>
            <person name="Labutti K."/>
            <person name="Pangilinan J."/>
            <person name="Floch G.L."/>
            <person name="Makela M.R."/>
            <person name="Henrissat B."/>
            <person name="Grigoriev I.V."/>
            <person name="Crouch J.A."/>
            <person name="De Vries R.P."/>
            <person name="Sukno S.A."/>
            <person name="Thon M.R."/>
        </authorList>
    </citation>
    <scope>NUCLEOTIDE SEQUENCE</scope>
    <source>
        <strain evidence="2">CBS 193.32</strain>
    </source>
</reference>